<dbReference type="EMBL" id="LQYT01000009">
    <property type="protein sequence ID" value="KYD22729.1"/>
    <property type="molecule type" value="Genomic_DNA"/>
</dbReference>
<accession>A0A150MEK1</accession>
<dbReference type="Gene3D" id="1.10.287.70">
    <property type="match status" value="1"/>
</dbReference>
<dbReference type="Proteomes" id="UP000075683">
    <property type="component" value="Unassembled WGS sequence"/>
</dbReference>
<dbReference type="Pfam" id="PF07885">
    <property type="entry name" value="Ion_trans_2"/>
    <property type="match status" value="1"/>
</dbReference>
<dbReference type="RefSeq" id="WP_061567990.1">
    <property type="nucleotide sequence ID" value="NZ_LQYT01000009.1"/>
</dbReference>
<feature type="transmembrane region" description="Helical" evidence="1">
    <location>
        <begin position="79"/>
        <end position="99"/>
    </location>
</feature>
<feature type="transmembrane region" description="Helical" evidence="1">
    <location>
        <begin position="38"/>
        <end position="58"/>
    </location>
</feature>
<evidence type="ECO:0000256" key="1">
    <source>
        <dbReference type="SAM" id="Phobius"/>
    </source>
</evidence>
<keyword evidence="1" id="KW-1133">Transmembrane helix</keyword>
<dbReference type="InterPro" id="IPR013099">
    <property type="entry name" value="K_chnl_dom"/>
</dbReference>
<evidence type="ECO:0000259" key="2">
    <source>
        <dbReference type="Pfam" id="PF07885"/>
    </source>
</evidence>
<reference evidence="3 4" key="1">
    <citation type="submission" date="2016-01" db="EMBL/GenBank/DDBJ databases">
        <title>Draft Genome Sequences of Seven Thermophilic Sporeformers Isolated from Foods.</title>
        <authorList>
            <person name="Berendsen E.M."/>
            <person name="Wells-Bennik M.H."/>
            <person name="Krawcyk A.O."/>
            <person name="De Jong A."/>
            <person name="Holsappel S."/>
            <person name="Eijlander R.T."/>
            <person name="Kuipers O.P."/>
        </authorList>
    </citation>
    <scope>NUCLEOTIDE SEQUENCE [LARGE SCALE GENOMIC DNA]</scope>
    <source>
        <strain evidence="3 4">B4135</strain>
    </source>
</reference>
<keyword evidence="1" id="KW-0472">Membrane</keyword>
<sequence length="140" mass="15540">MIPFLFLFLVILCIGMSLRTLFLPEAMIDKFLSWRSFVYLLFMYVTAVIGFGLIYFLLMQSGYAVLAETGTKAGEPEGLNLLFTCVYFSGITMFSIGYGDVVPLGIGRLIAVIEGLLGYAISASFVFRTAADIWKRRSLG</sequence>
<protein>
    <recommendedName>
        <fullName evidence="2">Potassium channel domain-containing protein</fullName>
    </recommendedName>
</protein>
<feature type="domain" description="Potassium channel" evidence="2">
    <location>
        <begin position="45"/>
        <end position="131"/>
    </location>
</feature>
<dbReference type="AlphaFoldDB" id="A0A150MEK1"/>
<dbReference type="STRING" id="301148.B4135_1212"/>
<keyword evidence="1" id="KW-0812">Transmembrane</keyword>
<dbReference type="SUPFAM" id="SSF81324">
    <property type="entry name" value="Voltage-gated potassium channels"/>
    <property type="match status" value="1"/>
</dbReference>
<evidence type="ECO:0000313" key="3">
    <source>
        <dbReference type="EMBL" id="KYD22729.1"/>
    </source>
</evidence>
<name>A0A150MEK1_9BACI</name>
<feature type="transmembrane region" description="Helical" evidence="1">
    <location>
        <begin position="105"/>
        <end position="127"/>
    </location>
</feature>
<dbReference type="OrthoDB" id="9813518at2"/>
<comment type="caution">
    <text evidence="3">The sequence shown here is derived from an EMBL/GenBank/DDBJ whole genome shotgun (WGS) entry which is preliminary data.</text>
</comment>
<evidence type="ECO:0000313" key="4">
    <source>
        <dbReference type="Proteomes" id="UP000075683"/>
    </source>
</evidence>
<organism evidence="3 4">
    <name type="scientific">Caldibacillus debilis</name>
    <dbReference type="NCBI Taxonomy" id="301148"/>
    <lineage>
        <taxon>Bacteria</taxon>
        <taxon>Bacillati</taxon>
        <taxon>Bacillota</taxon>
        <taxon>Bacilli</taxon>
        <taxon>Bacillales</taxon>
        <taxon>Bacillaceae</taxon>
        <taxon>Caldibacillus</taxon>
    </lineage>
</organism>
<gene>
    <name evidence="3" type="ORF">B4135_1212</name>
</gene>
<proteinExistence type="predicted"/>